<reference evidence="2" key="2">
    <citation type="submission" date="2019-07" db="EMBL/GenBank/DDBJ databases">
        <authorList>
            <person name="Yang Y."/>
            <person name="Bocs S."/>
            <person name="Baudouin L."/>
        </authorList>
    </citation>
    <scope>NUCLEOTIDE SEQUENCE</scope>
    <source>
        <tissue evidence="2">Spear leaf of Hainan Tall coconut</tissue>
    </source>
</reference>
<dbReference type="PANTHER" id="PTHR31111">
    <property type="entry name" value="BNAA05G37150D PROTEIN-RELATED"/>
    <property type="match status" value="1"/>
</dbReference>
<dbReference type="InterPro" id="IPR013187">
    <property type="entry name" value="F-box-assoc_dom_typ3"/>
</dbReference>
<evidence type="ECO:0000313" key="3">
    <source>
        <dbReference type="Proteomes" id="UP000797356"/>
    </source>
</evidence>
<accession>A0A8K0MUG1</accession>
<comment type="caution">
    <text evidence="2">The sequence shown here is derived from an EMBL/GenBank/DDBJ whole genome shotgun (WGS) entry which is preliminary data.</text>
</comment>
<dbReference type="OrthoDB" id="657759at2759"/>
<gene>
    <name evidence="2" type="ORF">COCNU_01G009000</name>
</gene>
<evidence type="ECO:0000313" key="2">
    <source>
        <dbReference type="EMBL" id="KAG1326966.1"/>
    </source>
</evidence>
<dbReference type="NCBIfam" id="TIGR01640">
    <property type="entry name" value="F_box_assoc_1"/>
    <property type="match status" value="1"/>
</dbReference>
<dbReference type="Proteomes" id="UP000797356">
    <property type="component" value="Chromosome 1"/>
</dbReference>
<proteinExistence type="predicted"/>
<evidence type="ECO:0000259" key="1">
    <source>
        <dbReference type="Pfam" id="PF08268"/>
    </source>
</evidence>
<keyword evidence="3" id="KW-1185">Reference proteome</keyword>
<protein>
    <submittedName>
        <fullName evidence="2">Putative F-box/kelch-repeat protein</fullName>
    </submittedName>
</protein>
<dbReference type="Pfam" id="PF08268">
    <property type="entry name" value="FBA_3"/>
    <property type="match status" value="1"/>
</dbReference>
<organism evidence="2 3">
    <name type="scientific">Cocos nucifera</name>
    <name type="common">Coconut palm</name>
    <dbReference type="NCBI Taxonomy" id="13894"/>
    <lineage>
        <taxon>Eukaryota</taxon>
        <taxon>Viridiplantae</taxon>
        <taxon>Streptophyta</taxon>
        <taxon>Embryophyta</taxon>
        <taxon>Tracheophyta</taxon>
        <taxon>Spermatophyta</taxon>
        <taxon>Magnoliopsida</taxon>
        <taxon>Liliopsida</taxon>
        <taxon>Arecaceae</taxon>
        <taxon>Arecoideae</taxon>
        <taxon>Cocoseae</taxon>
        <taxon>Attaleinae</taxon>
        <taxon>Cocos</taxon>
    </lineage>
</organism>
<reference evidence="2" key="1">
    <citation type="journal article" date="2017" name="Gigascience">
        <title>The genome draft of coconut (Cocos nucifera).</title>
        <authorList>
            <person name="Xiao Y."/>
            <person name="Xu P."/>
            <person name="Fan H."/>
            <person name="Baudouin L."/>
            <person name="Xia W."/>
            <person name="Bocs S."/>
            <person name="Xu J."/>
            <person name="Li Q."/>
            <person name="Guo A."/>
            <person name="Zhou L."/>
            <person name="Li J."/>
            <person name="Wu Y."/>
            <person name="Ma Z."/>
            <person name="Armero A."/>
            <person name="Issali A.E."/>
            <person name="Liu N."/>
            <person name="Peng M."/>
            <person name="Yang Y."/>
        </authorList>
    </citation>
    <scope>NUCLEOTIDE SEQUENCE</scope>
    <source>
        <tissue evidence="2">Spear leaf of Hainan Tall coconut</tissue>
    </source>
</reference>
<name>A0A8K0MUG1_COCNU</name>
<sequence>MEHSSGDVICLTKGSSVFLCNPATGELVALPAPRRNDDHRFGFGYVPSLGQFKVARFDDPLSYEVFTVGTDRSWREIRRPHCRVYEGGGIPFLNGALHLLPSSNCTRQLRISPPFDENGTAQYEDELFVSNGIAAFDLELETWRMVPLPSFDCDEKRELRRYRVMFLRELNGLLCLGVSFPYKLHLRLLMDYESGRWVKEYSISFSSLRHAGDWPPPAPVAIMDDGRILLESSELGLVFYDRRDERFTEIEGSRGWRASLYVENILLSLREPFTT</sequence>
<dbReference type="InterPro" id="IPR017451">
    <property type="entry name" value="F-box-assoc_interact_dom"/>
</dbReference>
<dbReference type="AlphaFoldDB" id="A0A8K0MUG1"/>
<dbReference type="PANTHER" id="PTHR31111:SF136">
    <property type="entry name" value="F-BOX ASSOCIATED DOMAIN-CONTAINING PROTEIN"/>
    <property type="match status" value="1"/>
</dbReference>
<dbReference type="EMBL" id="CM017872">
    <property type="protein sequence ID" value="KAG1326966.1"/>
    <property type="molecule type" value="Genomic_DNA"/>
</dbReference>
<feature type="domain" description="F-box associated beta-propeller type 3" evidence="1">
    <location>
        <begin position="8"/>
        <end position="100"/>
    </location>
</feature>